<reference evidence="2" key="1">
    <citation type="submission" date="2019-08" db="EMBL/GenBank/DDBJ databases">
        <authorList>
            <person name="Kucharzyk K."/>
            <person name="Murdoch R.W."/>
            <person name="Higgins S."/>
            <person name="Loffler F."/>
        </authorList>
    </citation>
    <scope>NUCLEOTIDE SEQUENCE</scope>
</reference>
<dbReference type="Pfam" id="PF02405">
    <property type="entry name" value="MlaE"/>
    <property type="match status" value="1"/>
</dbReference>
<keyword evidence="1" id="KW-1133">Transmembrane helix</keyword>
<feature type="transmembrane region" description="Helical" evidence="1">
    <location>
        <begin position="149"/>
        <end position="174"/>
    </location>
</feature>
<protein>
    <submittedName>
        <fullName evidence="2">Putative phospholipid ABC transporter permease protein MlaE</fullName>
    </submittedName>
</protein>
<feature type="transmembrane region" description="Helical" evidence="1">
    <location>
        <begin position="39"/>
        <end position="64"/>
    </location>
</feature>
<proteinExistence type="predicted"/>
<gene>
    <name evidence="2" type="primary">mlaE_9</name>
    <name evidence="2" type="ORF">SDC9_32352</name>
</gene>
<sequence length="247" mass="27131">MKKSLELLGRYFILMRKVFTKPDRRSIFFKQFFTDVEKLVIDSIPIVAIISLFIGAVIVIQTASNIESPFIPKMYVGYMARESLVLEFCSTMIALILAGKVGSNISSEIGSMRISEQIDAMDMMGVNSANYLILPKIAASTVFNPLLMLFSFMLGLVGGAMIILFTGIVTMSQYVDGLHYAFRSYYIFYSMIKMSVFSFVITSISSFYGYNASGGALGVGSSSTKAIVVSSVMILVANLVITQLMLG</sequence>
<dbReference type="GO" id="GO:0043190">
    <property type="term" value="C:ATP-binding cassette (ABC) transporter complex"/>
    <property type="evidence" value="ECO:0007669"/>
    <property type="project" value="InterPro"/>
</dbReference>
<evidence type="ECO:0000313" key="2">
    <source>
        <dbReference type="EMBL" id="MPL86372.1"/>
    </source>
</evidence>
<feature type="transmembrane region" description="Helical" evidence="1">
    <location>
        <begin position="227"/>
        <end position="246"/>
    </location>
</feature>
<dbReference type="PANTHER" id="PTHR30188">
    <property type="entry name" value="ABC TRANSPORTER PERMEASE PROTEIN-RELATED"/>
    <property type="match status" value="1"/>
</dbReference>
<feature type="transmembrane region" description="Helical" evidence="1">
    <location>
        <begin position="186"/>
        <end position="207"/>
    </location>
</feature>
<dbReference type="EMBL" id="VSSQ01000221">
    <property type="protein sequence ID" value="MPL86372.1"/>
    <property type="molecule type" value="Genomic_DNA"/>
</dbReference>
<keyword evidence="1" id="KW-0472">Membrane</keyword>
<accession>A0A644V6E2</accession>
<comment type="caution">
    <text evidence="2">The sequence shown here is derived from an EMBL/GenBank/DDBJ whole genome shotgun (WGS) entry which is preliminary data.</text>
</comment>
<keyword evidence="1" id="KW-0812">Transmembrane</keyword>
<evidence type="ECO:0000256" key="1">
    <source>
        <dbReference type="SAM" id="Phobius"/>
    </source>
</evidence>
<dbReference type="InterPro" id="IPR030802">
    <property type="entry name" value="Permease_MalE"/>
</dbReference>
<organism evidence="2">
    <name type="scientific">bioreactor metagenome</name>
    <dbReference type="NCBI Taxonomy" id="1076179"/>
    <lineage>
        <taxon>unclassified sequences</taxon>
        <taxon>metagenomes</taxon>
        <taxon>ecological metagenomes</taxon>
    </lineage>
</organism>
<dbReference type="AlphaFoldDB" id="A0A644V6E2"/>
<name>A0A644V6E2_9ZZZZ</name>
<dbReference type="GO" id="GO:0005548">
    <property type="term" value="F:phospholipid transporter activity"/>
    <property type="evidence" value="ECO:0007669"/>
    <property type="project" value="TreeGrafter"/>
</dbReference>
<dbReference type="PANTHER" id="PTHR30188:SF4">
    <property type="entry name" value="PROTEIN TRIGALACTOSYLDIACYLGLYCEROL 1, CHLOROPLASTIC"/>
    <property type="match status" value="1"/>
</dbReference>